<dbReference type="Proteomes" id="UP000236725">
    <property type="component" value="Unassembled WGS sequence"/>
</dbReference>
<dbReference type="InterPro" id="IPR008969">
    <property type="entry name" value="CarboxyPept-like_regulatory"/>
</dbReference>
<dbReference type="GO" id="GO:0009279">
    <property type="term" value="C:cell outer membrane"/>
    <property type="evidence" value="ECO:0007669"/>
    <property type="project" value="UniProtKB-SubCell"/>
</dbReference>
<feature type="compositionally biased region" description="Low complexity" evidence="7">
    <location>
        <begin position="390"/>
        <end position="399"/>
    </location>
</feature>
<dbReference type="InterPro" id="IPR039426">
    <property type="entry name" value="TonB-dep_rcpt-like"/>
</dbReference>
<dbReference type="GO" id="GO:0044718">
    <property type="term" value="P:siderophore transmembrane transport"/>
    <property type="evidence" value="ECO:0007669"/>
    <property type="project" value="TreeGrafter"/>
</dbReference>
<dbReference type="InterPro" id="IPR057601">
    <property type="entry name" value="Oar-like_b-barrel"/>
</dbReference>
<dbReference type="Pfam" id="PF25183">
    <property type="entry name" value="OMP_b-brl_4"/>
    <property type="match status" value="1"/>
</dbReference>
<evidence type="ECO:0000256" key="6">
    <source>
        <dbReference type="ARBA" id="ARBA00023237"/>
    </source>
</evidence>
<name>A0A8G2BYD8_9BACT</name>
<evidence type="ECO:0000256" key="2">
    <source>
        <dbReference type="ARBA" id="ARBA00022448"/>
    </source>
</evidence>
<evidence type="ECO:0000259" key="9">
    <source>
        <dbReference type="Pfam" id="PF25183"/>
    </source>
</evidence>
<keyword evidence="6" id="KW-0998">Cell outer membrane</keyword>
<evidence type="ECO:0000313" key="11">
    <source>
        <dbReference type="Proteomes" id="UP000236725"/>
    </source>
</evidence>
<dbReference type="GO" id="GO:0004180">
    <property type="term" value="F:carboxypeptidase activity"/>
    <property type="evidence" value="ECO:0007669"/>
    <property type="project" value="UniProtKB-KW"/>
</dbReference>
<dbReference type="EMBL" id="FNVS01000018">
    <property type="protein sequence ID" value="SEG18134.1"/>
    <property type="molecule type" value="Genomic_DNA"/>
</dbReference>
<keyword evidence="10" id="KW-0645">Protease</keyword>
<keyword evidence="4" id="KW-0812">Transmembrane</keyword>
<keyword evidence="3" id="KW-1134">Transmembrane beta strand</keyword>
<dbReference type="AlphaFoldDB" id="A0A8G2BYD8"/>
<feature type="compositionally biased region" description="Polar residues" evidence="7">
    <location>
        <begin position="318"/>
        <end position="328"/>
    </location>
</feature>
<dbReference type="SUPFAM" id="SSF56935">
    <property type="entry name" value="Porins"/>
    <property type="match status" value="1"/>
</dbReference>
<keyword evidence="10" id="KW-0378">Hydrolase</keyword>
<keyword evidence="2" id="KW-0813">Transport</keyword>
<evidence type="ECO:0000256" key="8">
    <source>
        <dbReference type="SAM" id="SignalP"/>
    </source>
</evidence>
<proteinExistence type="predicted"/>
<evidence type="ECO:0000256" key="4">
    <source>
        <dbReference type="ARBA" id="ARBA00022692"/>
    </source>
</evidence>
<dbReference type="Gene3D" id="2.40.170.20">
    <property type="entry name" value="TonB-dependent receptor, beta-barrel domain"/>
    <property type="match status" value="1"/>
</dbReference>
<dbReference type="InterPro" id="IPR037066">
    <property type="entry name" value="Plug_dom_sf"/>
</dbReference>
<sequence length="1111" mass="123535">MRKHLQTLFLFSVLSFLFTVSSVAQVTTASISGKVVYEDEPVIGATVVAIHEPSGTRYGTVTNIDGRYTLPNMRAGGPYKVDISYVGYQPIAFTNISLNLGDNYALNASLKESSELLEEVVVIGSSNSNMKSDRAGAITSITREGIEAIPTISRSMNDIMRMSPQSSTTTNGFAVGGGNYRQSYVTVDGAAFNNAFGIGQNLPANGSPISLDALEQITVSVTPYDVRQSGFTGGSINAVTRSGDNKFKATAYTYLNNQSLKGVHVDDYTLKRSKAQYYTYGASIGGAIIKDKLFYFVNGEYEDNVTAGPITRPRTSDSEQWGDNNVNRPTVSDMDMMSKYMSEKYGYNTGRYSGYDIKTPAYRIMARLDWNINDNNKINFRFSKTHTKDSNSPSSSTSPMNAANIYPGHGNNGGRSSKYAMTYENSRYYQLRDFMSLATELNSRFMDGKMNNMVRLTYSYQNEPRETDGGFFPTVDILKDGDVYASFGPDPFTYGNLRRVKTFVATDELSYSTGIHSMLGGVQFEFNHSENGFMPAGSGYYVFSSWDDFVNNQKPSAFAITHPNNNGLKQENAAFNYEQVSLYYQDEMAFTENFKLTAGLRLEVPIYPALKNNYNEEFAGLLFHGKHYSTDQMPKTTVNLSPRVGFNWDLTGERKYVLRGGMGLYTGRIPFVWIVSAVGNSNVGQYQMFTYKSDEAPNFSPDLNGILNNMYGGKYEAKALPAPQSPTIMTEDLKMPSTFKTSLAFDAKLPGDIGFTVEGIYNRDINPIVVTNAGLNDPSEVKLSANDTRLYYNNGYCATNSEGRGVTPYVIENGGDQAYYYSITSQLSKRFNFGLDLSFAYTYSYAKSYGDGIGDQVTSAWKTNTNCINGSNAHEIGYASYVAPNRIIASAGYRKEYGKNFASAITLIYEGSQLGYAGNYSYSRFGYTYSNNPLNDGGATPLMYIPASKDELNFADIVDKSGKVTYSKEDQANDFWAYVNQDKYLSKHKGEYADRNGAVMPWCHQFDLKFMQDFYVKVGNSRNTIQFGIDIKNLGNLLNNKWGIYKQVSTNGNSPLKFATNEKGAIIRDENGDFMYNMNKNGSQKLTETFMNYQGFASTSSVQFSIRYIFN</sequence>
<feature type="domain" description="TonB-dependent transporter Oar-like beta-barrel" evidence="9">
    <location>
        <begin position="239"/>
        <end position="1039"/>
    </location>
</feature>
<feature type="region of interest" description="Disordered" evidence="7">
    <location>
        <begin position="308"/>
        <end position="328"/>
    </location>
</feature>
<evidence type="ECO:0000256" key="7">
    <source>
        <dbReference type="SAM" id="MobiDB-lite"/>
    </source>
</evidence>
<feature type="chain" id="PRO_5034141224" evidence="8">
    <location>
        <begin position="25"/>
        <end position="1111"/>
    </location>
</feature>
<reference evidence="10 11" key="1">
    <citation type="submission" date="2016-10" db="EMBL/GenBank/DDBJ databases">
        <authorList>
            <person name="Varghese N."/>
            <person name="Submissions S."/>
        </authorList>
    </citation>
    <scope>NUCLEOTIDE SEQUENCE [LARGE SCALE GENOMIC DNA]</scope>
    <source>
        <strain evidence="10 11">DSM 29073</strain>
    </source>
</reference>
<dbReference type="PANTHER" id="PTHR30069">
    <property type="entry name" value="TONB-DEPENDENT OUTER MEMBRANE RECEPTOR"/>
    <property type="match status" value="1"/>
</dbReference>
<keyword evidence="5" id="KW-0472">Membrane</keyword>
<dbReference type="PANTHER" id="PTHR30069:SF46">
    <property type="entry name" value="OAR PROTEIN"/>
    <property type="match status" value="1"/>
</dbReference>
<comment type="caution">
    <text evidence="10">The sequence shown here is derived from an EMBL/GenBank/DDBJ whole genome shotgun (WGS) entry which is preliminary data.</text>
</comment>
<gene>
    <name evidence="10" type="ORF">SAMN05444001_11864</name>
</gene>
<protein>
    <submittedName>
        <fullName evidence="10">Carboxypeptidase regulatory-like domain-containing protein</fullName>
    </submittedName>
</protein>
<evidence type="ECO:0000256" key="1">
    <source>
        <dbReference type="ARBA" id="ARBA00004571"/>
    </source>
</evidence>
<evidence type="ECO:0000256" key="5">
    <source>
        <dbReference type="ARBA" id="ARBA00023136"/>
    </source>
</evidence>
<dbReference type="RefSeq" id="WP_103984120.1">
    <property type="nucleotide sequence ID" value="NZ_FNVS01000018.1"/>
</dbReference>
<dbReference type="GO" id="GO:0015344">
    <property type="term" value="F:siderophore uptake transmembrane transporter activity"/>
    <property type="evidence" value="ECO:0007669"/>
    <property type="project" value="TreeGrafter"/>
</dbReference>
<comment type="subcellular location">
    <subcellularLocation>
        <location evidence="1">Cell outer membrane</location>
        <topology evidence="1">Multi-pass membrane protein</topology>
    </subcellularLocation>
</comment>
<accession>A0A8G2BYD8</accession>
<feature type="signal peptide" evidence="8">
    <location>
        <begin position="1"/>
        <end position="24"/>
    </location>
</feature>
<dbReference type="Gene3D" id="2.170.130.10">
    <property type="entry name" value="TonB-dependent receptor, plug domain"/>
    <property type="match status" value="1"/>
</dbReference>
<feature type="region of interest" description="Disordered" evidence="7">
    <location>
        <begin position="384"/>
        <end position="411"/>
    </location>
</feature>
<dbReference type="InterPro" id="IPR036942">
    <property type="entry name" value="Beta-barrel_TonB_sf"/>
</dbReference>
<keyword evidence="10" id="KW-0121">Carboxypeptidase</keyword>
<keyword evidence="8" id="KW-0732">Signal</keyword>
<dbReference type="Pfam" id="PF13620">
    <property type="entry name" value="CarboxypepD_reg"/>
    <property type="match status" value="1"/>
</dbReference>
<dbReference type="Gene3D" id="2.60.40.1120">
    <property type="entry name" value="Carboxypeptidase-like, regulatory domain"/>
    <property type="match status" value="1"/>
</dbReference>
<evidence type="ECO:0000313" key="10">
    <source>
        <dbReference type="EMBL" id="SEG18134.1"/>
    </source>
</evidence>
<organism evidence="10 11">
    <name type="scientific">Parabacteroides chinchillae</name>
    <dbReference type="NCBI Taxonomy" id="871327"/>
    <lineage>
        <taxon>Bacteria</taxon>
        <taxon>Pseudomonadati</taxon>
        <taxon>Bacteroidota</taxon>
        <taxon>Bacteroidia</taxon>
        <taxon>Bacteroidales</taxon>
        <taxon>Tannerellaceae</taxon>
        <taxon>Parabacteroides</taxon>
    </lineage>
</organism>
<dbReference type="SUPFAM" id="SSF49464">
    <property type="entry name" value="Carboxypeptidase regulatory domain-like"/>
    <property type="match status" value="1"/>
</dbReference>
<keyword evidence="11" id="KW-1185">Reference proteome</keyword>
<evidence type="ECO:0000256" key="3">
    <source>
        <dbReference type="ARBA" id="ARBA00022452"/>
    </source>
</evidence>